<sequence length="136" mass="15300">MSSKKFHSLSMSSERVTLLGDVTAAHSMTSFFGQGACQAIEGATELANLLQRYFCVPADKRLSNVDDVLTEYSARRQSRAKDIVAFSSNYAKVHTANLPYGLGPLVRKLVYTYMPAWTWMWYLGWLYGYQPVVDAL</sequence>
<name>A0ACC2YHH2_9PEZI</name>
<dbReference type="EMBL" id="JAPDRP010000030">
    <property type="protein sequence ID" value="KAJ9634772.1"/>
    <property type="molecule type" value="Genomic_DNA"/>
</dbReference>
<organism evidence="1 2">
    <name type="scientific">Coniosporium tulheliwenetii</name>
    <dbReference type="NCBI Taxonomy" id="3383036"/>
    <lineage>
        <taxon>Eukaryota</taxon>
        <taxon>Fungi</taxon>
        <taxon>Dikarya</taxon>
        <taxon>Ascomycota</taxon>
        <taxon>Pezizomycotina</taxon>
        <taxon>Dothideomycetes</taxon>
        <taxon>Dothideomycetes incertae sedis</taxon>
        <taxon>Coniosporium</taxon>
    </lineage>
</organism>
<protein>
    <submittedName>
        <fullName evidence="1">Uncharacterized protein</fullName>
    </submittedName>
</protein>
<gene>
    <name evidence="1" type="ORF">H2199_008821</name>
</gene>
<keyword evidence="2" id="KW-1185">Reference proteome</keyword>
<accession>A0ACC2YHH2</accession>
<comment type="caution">
    <text evidence="1">The sequence shown here is derived from an EMBL/GenBank/DDBJ whole genome shotgun (WGS) entry which is preliminary data.</text>
</comment>
<dbReference type="Proteomes" id="UP001172680">
    <property type="component" value="Unassembled WGS sequence"/>
</dbReference>
<evidence type="ECO:0000313" key="2">
    <source>
        <dbReference type="Proteomes" id="UP001172680"/>
    </source>
</evidence>
<evidence type="ECO:0000313" key="1">
    <source>
        <dbReference type="EMBL" id="KAJ9634772.1"/>
    </source>
</evidence>
<proteinExistence type="predicted"/>
<reference evidence="1" key="1">
    <citation type="submission" date="2022-10" db="EMBL/GenBank/DDBJ databases">
        <title>Culturing micro-colonial fungi from biological soil crusts in the Mojave desert and describing Neophaeococcomyces mojavensis, and introducing the new genera and species Taxawa tesnikishii.</title>
        <authorList>
            <person name="Kurbessoian T."/>
            <person name="Stajich J.E."/>
        </authorList>
    </citation>
    <scope>NUCLEOTIDE SEQUENCE</scope>
    <source>
        <strain evidence="1">JES_115</strain>
    </source>
</reference>